<sequence>MESKNKTVIKSMSLLNLFLTRPQLTLNEIVELSQIPKTSVHRMLASLEEMRFLDKNADGKYSLGLLFLRFGQLVSERLDIRQLALPVMKVLRDDVGEAVNLIIKYGNEAMYIEKQDTNQPVRLYTAVGRKSPLYAGDSRIILAYLPEEERDRYVDQTELKPLGLGTITDKKKLREVLDKTREQGYTISKSELENYTTAISAPILNHSHNIIAGLSIAGPDIRFSEERLPELIDKVKKAALEISMKLGYKNTTW</sequence>
<dbReference type="GO" id="GO:0003677">
    <property type="term" value="F:DNA binding"/>
    <property type="evidence" value="ECO:0007669"/>
    <property type="project" value="UniProtKB-KW"/>
</dbReference>
<keyword evidence="2" id="KW-0238">DNA-binding</keyword>
<dbReference type="SUPFAM" id="SSF46785">
    <property type="entry name" value="Winged helix' DNA-binding domain"/>
    <property type="match status" value="1"/>
</dbReference>
<name>A0A6N8CQC5_9BACI</name>
<gene>
    <name evidence="6" type="ORF">GMB86_07570</name>
</gene>
<dbReference type="SMART" id="SM00346">
    <property type="entry name" value="HTH_ICLR"/>
    <property type="match status" value="1"/>
</dbReference>
<dbReference type="PROSITE" id="PS51078">
    <property type="entry name" value="ICLR_ED"/>
    <property type="match status" value="1"/>
</dbReference>
<keyword evidence="1" id="KW-0805">Transcription regulation</keyword>
<dbReference type="SUPFAM" id="SSF55781">
    <property type="entry name" value="GAF domain-like"/>
    <property type="match status" value="1"/>
</dbReference>
<reference evidence="6 7" key="1">
    <citation type="submission" date="2019-11" db="EMBL/GenBank/DDBJ databases">
        <title>Terrilactibacillus tamarindus sp. nov. BCM23-1 isolated from bark of Tamarindus indica.</title>
        <authorList>
            <person name="Kingkaew E."/>
            <person name="Tanasupawat S."/>
        </authorList>
    </citation>
    <scope>NUCLEOTIDE SEQUENCE [LARGE SCALE GENOMIC DNA]</scope>
    <source>
        <strain evidence="6 7">BCM23-1</strain>
    </source>
</reference>
<dbReference type="Gene3D" id="1.10.10.10">
    <property type="entry name" value="Winged helix-like DNA-binding domain superfamily/Winged helix DNA-binding domain"/>
    <property type="match status" value="1"/>
</dbReference>
<dbReference type="RefSeq" id="WP_155218339.1">
    <property type="nucleotide sequence ID" value="NZ_WNHB01000010.1"/>
</dbReference>
<dbReference type="OrthoDB" id="9791752at2"/>
<evidence type="ECO:0000313" key="6">
    <source>
        <dbReference type="EMBL" id="MTT31868.1"/>
    </source>
</evidence>
<feature type="domain" description="IclR-ED" evidence="5">
    <location>
        <begin position="66"/>
        <end position="248"/>
    </location>
</feature>
<dbReference type="InterPro" id="IPR014757">
    <property type="entry name" value="Tscrpt_reg_IclR_C"/>
</dbReference>
<proteinExistence type="predicted"/>
<keyword evidence="7" id="KW-1185">Reference proteome</keyword>
<protein>
    <submittedName>
        <fullName evidence="6">Helix-turn-helix domain-containing protein</fullName>
    </submittedName>
</protein>
<dbReference type="EMBL" id="WNHB01000010">
    <property type="protein sequence ID" value="MTT31868.1"/>
    <property type="molecule type" value="Genomic_DNA"/>
</dbReference>
<keyword evidence="3" id="KW-0804">Transcription</keyword>
<evidence type="ECO:0000313" key="7">
    <source>
        <dbReference type="Proteomes" id="UP000440978"/>
    </source>
</evidence>
<evidence type="ECO:0000256" key="3">
    <source>
        <dbReference type="ARBA" id="ARBA00023163"/>
    </source>
</evidence>
<dbReference type="PROSITE" id="PS51077">
    <property type="entry name" value="HTH_ICLR"/>
    <property type="match status" value="1"/>
</dbReference>
<dbReference type="InterPro" id="IPR029016">
    <property type="entry name" value="GAF-like_dom_sf"/>
</dbReference>
<dbReference type="InterPro" id="IPR050707">
    <property type="entry name" value="HTH_MetabolicPath_Reg"/>
</dbReference>
<dbReference type="Pfam" id="PF09339">
    <property type="entry name" value="HTH_IclR"/>
    <property type="match status" value="1"/>
</dbReference>
<dbReference type="InterPro" id="IPR036390">
    <property type="entry name" value="WH_DNA-bd_sf"/>
</dbReference>
<accession>A0A6N8CQC5</accession>
<evidence type="ECO:0000256" key="2">
    <source>
        <dbReference type="ARBA" id="ARBA00023125"/>
    </source>
</evidence>
<comment type="caution">
    <text evidence="6">The sequence shown here is derived from an EMBL/GenBank/DDBJ whole genome shotgun (WGS) entry which is preliminary data.</text>
</comment>
<organism evidence="6 7">
    <name type="scientific">Terrilactibacillus tamarindi</name>
    <dbReference type="NCBI Taxonomy" id="2599694"/>
    <lineage>
        <taxon>Bacteria</taxon>
        <taxon>Bacillati</taxon>
        <taxon>Bacillota</taxon>
        <taxon>Bacilli</taxon>
        <taxon>Bacillales</taxon>
        <taxon>Bacillaceae</taxon>
        <taxon>Terrilactibacillus</taxon>
    </lineage>
</organism>
<dbReference type="Gene3D" id="3.30.450.40">
    <property type="match status" value="1"/>
</dbReference>
<dbReference type="Proteomes" id="UP000440978">
    <property type="component" value="Unassembled WGS sequence"/>
</dbReference>
<evidence type="ECO:0000259" key="4">
    <source>
        <dbReference type="PROSITE" id="PS51077"/>
    </source>
</evidence>
<dbReference type="PANTHER" id="PTHR30136:SF24">
    <property type="entry name" value="HTH-TYPE TRANSCRIPTIONAL REPRESSOR ALLR"/>
    <property type="match status" value="1"/>
</dbReference>
<dbReference type="GO" id="GO:0003700">
    <property type="term" value="F:DNA-binding transcription factor activity"/>
    <property type="evidence" value="ECO:0007669"/>
    <property type="project" value="TreeGrafter"/>
</dbReference>
<dbReference type="AlphaFoldDB" id="A0A6N8CQC5"/>
<evidence type="ECO:0000256" key="1">
    <source>
        <dbReference type="ARBA" id="ARBA00023015"/>
    </source>
</evidence>
<evidence type="ECO:0000259" key="5">
    <source>
        <dbReference type="PROSITE" id="PS51078"/>
    </source>
</evidence>
<feature type="domain" description="HTH iclR-type" evidence="4">
    <location>
        <begin position="5"/>
        <end position="65"/>
    </location>
</feature>
<dbReference type="PANTHER" id="PTHR30136">
    <property type="entry name" value="HELIX-TURN-HELIX TRANSCRIPTIONAL REGULATOR, ICLR FAMILY"/>
    <property type="match status" value="1"/>
</dbReference>
<dbReference type="InterPro" id="IPR005471">
    <property type="entry name" value="Tscrpt_reg_IclR_N"/>
</dbReference>
<dbReference type="GO" id="GO:0045892">
    <property type="term" value="P:negative regulation of DNA-templated transcription"/>
    <property type="evidence" value="ECO:0007669"/>
    <property type="project" value="TreeGrafter"/>
</dbReference>
<dbReference type="InterPro" id="IPR036388">
    <property type="entry name" value="WH-like_DNA-bd_sf"/>
</dbReference>
<dbReference type="Pfam" id="PF01614">
    <property type="entry name" value="IclR_C"/>
    <property type="match status" value="1"/>
</dbReference>